<evidence type="ECO:0000256" key="1">
    <source>
        <dbReference type="SAM" id="Phobius"/>
    </source>
</evidence>
<name>A0AAN5CLP4_9BILA</name>
<accession>A0AAN5CLP4</accession>
<evidence type="ECO:0008006" key="4">
    <source>
        <dbReference type="Google" id="ProtNLM"/>
    </source>
</evidence>
<dbReference type="PANTHER" id="PTHR47521:SF7">
    <property type="entry name" value="SERPENTINE RECEPTOR CLASS EPSILON-6"/>
    <property type="match status" value="1"/>
</dbReference>
<organism evidence="2 3">
    <name type="scientific">Pristionchus mayeri</name>
    <dbReference type="NCBI Taxonomy" id="1317129"/>
    <lineage>
        <taxon>Eukaryota</taxon>
        <taxon>Metazoa</taxon>
        <taxon>Ecdysozoa</taxon>
        <taxon>Nematoda</taxon>
        <taxon>Chromadorea</taxon>
        <taxon>Rhabditida</taxon>
        <taxon>Rhabditina</taxon>
        <taxon>Diplogasteromorpha</taxon>
        <taxon>Diplogasteroidea</taxon>
        <taxon>Neodiplogasteridae</taxon>
        <taxon>Pristionchus</taxon>
    </lineage>
</organism>
<dbReference type="PANTHER" id="PTHR47521">
    <property type="entry name" value="SERPENTINE RECEPTOR, CLASS E (EPSILON)-RELATED"/>
    <property type="match status" value="1"/>
</dbReference>
<gene>
    <name evidence="2" type="ORF">PMAYCL1PPCAC_16886</name>
</gene>
<keyword evidence="3" id="KW-1185">Reference proteome</keyword>
<keyword evidence="1" id="KW-0812">Transmembrane</keyword>
<evidence type="ECO:0000313" key="2">
    <source>
        <dbReference type="EMBL" id="GMR46691.1"/>
    </source>
</evidence>
<feature type="transmembrane region" description="Helical" evidence="1">
    <location>
        <begin position="56"/>
        <end position="77"/>
    </location>
</feature>
<feature type="non-terminal residue" evidence="2">
    <location>
        <position position="82"/>
    </location>
</feature>
<dbReference type="AlphaFoldDB" id="A0AAN5CLP4"/>
<dbReference type="Proteomes" id="UP001328107">
    <property type="component" value="Unassembled WGS sequence"/>
</dbReference>
<evidence type="ECO:0000313" key="3">
    <source>
        <dbReference type="Proteomes" id="UP001328107"/>
    </source>
</evidence>
<feature type="transmembrane region" description="Helical" evidence="1">
    <location>
        <begin position="20"/>
        <end position="44"/>
    </location>
</feature>
<dbReference type="InterPro" id="IPR052860">
    <property type="entry name" value="NRL-GPCR1"/>
</dbReference>
<proteinExistence type="predicted"/>
<reference evidence="3" key="1">
    <citation type="submission" date="2022-10" db="EMBL/GenBank/DDBJ databases">
        <title>Genome assembly of Pristionchus species.</title>
        <authorList>
            <person name="Yoshida K."/>
            <person name="Sommer R.J."/>
        </authorList>
    </citation>
    <scope>NUCLEOTIDE SEQUENCE [LARGE SCALE GENOMIC DNA]</scope>
    <source>
        <strain evidence="3">RS5460</strain>
    </source>
</reference>
<protein>
    <recommendedName>
        <fullName evidence="4">G protein-coupled receptor</fullName>
    </recommendedName>
</protein>
<comment type="caution">
    <text evidence="2">The sequence shown here is derived from an EMBL/GenBank/DDBJ whole genome shotgun (WGS) entry which is preliminary data.</text>
</comment>
<sequence length="82" mass="9209">MLYFVWLNSTLTSPYRPLFEVVYGMEVIIMSSLLLMAPLAAIGISIASPLHRNFRLVILLAVTHMVLGTLARLALLYEQIFA</sequence>
<keyword evidence="1" id="KW-0472">Membrane</keyword>
<dbReference type="EMBL" id="BTRK01000004">
    <property type="protein sequence ID" value="GMR46691.1"/>
    <property type="molecule type" value="Genomic_DNA"/>
</dbReference>
<keyword evidence="1" id="KW-1133">Transmembrane helix</keyword>